<dbReference type="OrthoDB" id="1876592at2759"/>
<dbReference type="RefSeq" id="XP_035544261.1">
    <property type="nucleotide sequence ID" value="XM_035688368.1"/>
</dbReference>
<name>A0A6P9EA99_JUGRE</name>
<dbReference type="GO" id="GO:0008289">
    <property type="term" value="F:lipid binding"/>
    <property type="evidence" value="ECO:0007669"/>
    <property type="project" value="UniProtKB-KW"/>
</dbReference>
<evidence type="ECO:0000256" key="2">
    <source>
        <dbReference type="ARBA" id="ARBA00023157"/>
    </source>
</evidence>
<dbReference type="Proteomes" id="UP000235220">
    <property type="component" value="Chromosome 3"/>
</dbReference>
<dbReference type="GO" id="GO:0006869">
    <property type="term" value="P:lipid transport"/>
    <property type="evidence" value="ECO:0007669"/>
    <property type="project" value="InterPro"/>
</dbReference>
<dbReference type="InterPro" id="IPR036312">
    <property type="entry name" value="Bifun_inhib/LTP/seed_sf"/>
</dbReference>
<evidence type="ECO:0000313" key="4">
    <source>
        <dbReference type="Proteomes" id="UP000235220"/>
    </source>
</evidence>
<dbReference type="GeneID" id="109017960"/>
<keyword evidence="3" id="KW-0813">Transport</keyword>
<dbReference type="InterPro" id="IPR016140">
    <property type="entry name" value="Bifunc_inhib/LTP/seed_store"/>
</dbReference>
<organism evidence="4 5">
    <name type="scientific">Juglans regia</name>
    <name type="common">English walnut</name>
    <dbReference type="NCBI Taxonomy" id="51240"/>
    <lineage>
        <taxon>Eukaryota</taxon>
        <taxon>Viridiplantae</taxon>
        <taxon>Streptophyta</taxon>
        <taxon>Embryophyta</taxon>
        <taxon>Tracheophyta</taxon>
        <taxon>Spermatophyta</taxon>
        <taxon>Magnoliopsida</taxon>
        <taxon>eudicotyledons</taxon>
        <taxon>Gunneridae</taxon>
        <taxon>Pentapetalae</taxon>
        <taxon>rosids</taxon>
        <taxon>fabids</taxon>
        <taxon>Fagales</taxon>
        <taxon>Juglandaceae</taxon>
        <taxon>Juglans</taxon>
    </lineage>
</organism>
<gene>
    <name evidence="5" type="primary">LOC109017960</name>
</gene>
<accession>A0A6P9EA99</accession>
<comment type="function">
    <text evidence="3">Plant non-specific lipid-transfer proteins transfer phospholipids as well as galactolipids across membranes. May play a role in wax or cutin deposition in the cell walls of expanding epidermal cells and certain secretory tissues.</text>
</comment>
<dbReference type="AlphaFoldDB" id="A0A6P9EA99"/>
<dbReference type="PANTHER" id="PTHR33076">
    <property type="entry name" value="NON-SPECIFIC LIPID-TRANSFER PROTEIN 2-RELATED"/>
    <property type="match status" value="1"/>
</dbReference>
<dbReference type="PRINTS" id="PR00382">
    <property type="entry name" value="LIPIDTRNSFER"/>
</dbReference>
<dbReference type="SUPFAM" id="SSF47699">
    <property type="entry name" value="Bifunctional inhibitor/lipid-transfer protein/seed storage 2S albumin"/>
    <property type="match status" value="1"/>
</dbReference>
<comment type="similarity">
    <text evidence="1 3">Belongs to the plant LTP family.</text>
</comment>
<dbReference type="PROSITE" id="PS00597">
    <property type="entry name" value="PLANT_LTP"/>
    <property type="match status" value="1"/>
</dbReference>
<reference evidence="5" key="1">
    <citation type="submission" date="2025-08" db="UniProtKB">
        <authorList>
            <consortium name="RefSeq"/>
        </authorList>
    </citation>
    <scope>IDENTIFICATION</scope>
    <source>
        <tissue evidence="5">Leaves</tissue>
    </source>
</reference>
<evidence type="ECO:0000256" key="1">
    <source>
        <dbReference type="ARBA" id="ARBA00009748"/>
    </source>
</evidence>
<protein>
    <recommendedName>
        <fullName evidence="3">Non-specific lipid-transfer protein</fullName>
    </recommendedName>
</protein>
<evidence type="ECO:0000313" key="5">
    <source>
        <dbReference type="RefSeq" id="XP_035544261.1"/>
    </source>
</evidence>
<proteinExistence type="inferred from homology"/>
<dbReference type="Gramene" id="Jr03_12130_p1">
    <property type="protein sequence ID" value="cds.Jr03_12130_p1"/>
    <property type="gene ID" value="Jr03_12130"/>
</dbReference>
<dbReference type="SMART" id="SM00499">
    <property type="entry name" value="AAI"/>
    <property type="match status" value="1"/>
</dbReference>
<keyword evidence="2" id="KW-1015">Disulfide bond</keyword>
<keyword evidence="4" id="KW-1185">Reference proteome</keyword>
<evidence type="ECO:0000256" key="3">
    <source>
        <dbReference type="RuleBase" id="RU000628"/>
    </source>
</evidence>
<dbReference type="Pfam" id="PF00234">
    <property type="entry name" value="Tryp_alpha_amyl"/>
    <property type="match status" value="1"/>
</dbReference>
<keyword evidence="3" id="KW-0446">Lipid-binding</keyword>
<sequence length="118" mass="12620">MEKKTNLMAFGLMMMLLILSASTTARADLCQDALKALMPCFAFLTGFSPPPPNAGCCQGAQDVLNKATTSADRKALCVCFKNVIGQGGILPDRAEQLPELCNVKTPVPIRSDVDCNKL</sequence>
<dbReference type="Gene3D" id="1.10.110.10">
    <property type="entry name" value="Plant lipid-transfer and hydrophobic proteins"/>
    <property type="match status" value="1"/>
</dbReference>
<dbReference type="KEGG" id="jre:109017960"/>
<dbReference type="CDD" id="cd01960">
    <property type="entry name" value="nsLTP1"/>
    <property type="match status" value="1"/>
</dbReference>
<dbReference type="InterPro" id="IPR000528">
    <property type="entry name" value="Plant_nsLTP"/>
</dbReference>